<sequence>MDDLAAFILGPLMRNYIHPVFPQLTGTASIPGREESISIVTSTLHWVIQQTNSNLFADHWPVLLPILLDLIDGPEPRFRIKGLQILHDFLCKCPRQILTTTGIGRVFEDAVYPSVYFLPGSMNEKESAILLSEAYRVLLQLAEAGQADDQKRRSLDRIIRDGVLTGYRHAPDSPVVVDILMRNLAVTVFGLGTHAVKHLQNILCVVESATMESSAVSHPSTVVAALEALNAILVCCWPRFTEASYADQVTRIVIVCWLALGDQAELDKSATRDQNSGVHERLVTTMGLIKNIARGHSLETRDQVMSDMLSREPRLASLLHNVGY</sequence>
<accession>A0A367LL60</accession>
<dbReference type="InterPro" id="IPR016024">
    <property type="entry name" value="ARM-type_fold"/>
</dbReference>
<dbReference type="InterPro" id="IPR018870">
    <property type="entry name" value="Tti2"/>
</dbReference>
<proteinExistence type="inferred from homology"/>
<comment type="caution">
    <text evidence="2">The sequence shown here is derived from an EMBL/GenBank/DDBJ whole genome shotgun (WGS) entry which is preliminary data.</text>
</comment>
<dbReference type="PANTHER" id="PTHR32226:SF2">
    <property type="entry name" value="TELO2-INTERACTING PROTEIN 2"/>
    <property type="match status" value="1"/>
</dbReference>
<comment type="similarity">
    <text evidence="1">Belongs to the TTI2 family.</text>
</comment>
<name>A0A367LL60_9HYPO</name>
<dbReference type="STRING" id="1330021.A0A367LL60"/>
<dbReference type="PANTHER" id="PTHR32226">
    <property type="entry name" value="TELO2-INTERACTING PROTEIN 2"/>
    <property type="match status" value="1"/>
</dbReference>
<dbReference type="Pfam" id="PF10521">
    <property type="entry name" value="Tti2"/>
    <property type="match status" value="1"/>
</dbReference>
<dbReference type="AlphaFoldDB" id="A0A367LL60"/>
<protein>
    <submittedName>
        <fullName evidence="2">Uncharacterized protein</fullName>
    </submittedName>
</protein>
<dbReference type="Proteomes" id="UP000253664">
    <property type="component" value="Unassembled WGS sequence"/>
</dbReference>
<organism evidence="2 3">
    <name type="scientific">Ophiocordyceps polyrhachis-furcata BCC 54312</name>
    <dbReference type="NCBI Taxonomy" id="1330021"/>
    <lineage>
        <taxon>Eukaryota</taxon>
        <taxon>Fungi</taxon>
        <taxon>Dikarya</taxon>
        <taxon>Ascomycota</taxon>
        <taxon>Pezizomycotina</taxon>
        <taxon>Sordariomycetes</taxon>
        <taxon>Hypocreomycetidae</taxon>
        <taxon>Hypocreales</taxon>
        <taxon>Ophiocordycipitaceae</taxon>
        <taxon>Ophiocordyceps</taxon>
    </lineage>
</organism>
<gene>
    <name evidence="2" type="ORF">L249_7064</name>
</gene>
<keyword evidence="3" id="KW-1185">Reference proteome</keyword>
<evidence type="ECO:0000313" key="3">
    <source>
        <dbReference type="Proteomes" id="UP000253664"/>
    </source>
</evidence>
<dbReference type="EMBL" id="LKCN02000003">
    <property type="protein sequence ID" value="RCI15176.1"/>
    <property type="molecule type" value="Genomic_DNA"/>
</dbReference>
<dbReference type="SUPFAM" id="SSF48371">
    <property type="entry name" value="ARM repeat"/>
    <property type="match status" value="1"/>
</dbReference>
<reference evidence="2 3" key="1">
    <citation type="journal article" date="2015" name="BMC Genomics">
        <title>Insights from the genome of Ophiocordyceps polyrhachis-furcata to pathogenicity and host specificity in insect fungi.</title>
        <authorList>
            <person name="Wichadakul D."/>
            <person name="Kobmoo N."/>
            <person name="Ingsriswang S."/>
            <person name="Tangphatsornruang S."/>
            <person name="Chantasingh D."/>
            <person name="Luangsa-ard J.J."/>
            <person name="Eurwilaichitr L."/>
        </authorList>
    </citation>
    <scope>NUCLEOTIDE SEQUENCE [LARGE SCALE GENOMIC DNA]</scope>
    <source>
        <strain evidence="2 3">BCC 54312</strain>
    </source>
</reference>
<dbReference type="GO" id="GO:0005829">
    <property type="term" value="C:cytosol"/>
    <property type="evidence" value="ECO:0007669"/>
    <property type="project" value="TreeGrafter"/>
</dbReference>
<evidence type="ECO:0000313" key="2">
    <source>
        <dbReference type="EMBL" id="RCI15176.1"/>
    </source>
</evidence>
<dbReference type="GO" id="GO:0005634">
    <property type="term" value="C:nucleus"/>
    <property type="evidence" value="ECO:0007669"/>
    <property type="project" value="TreeGrafter"/>
</dbReference>
<evidence type="ECO:0000256" key="1">
    <source>
        <dbReference type="ARBA" id="ARBA00034736"/>
    </source>
</evidence>
<dbReference type="OrthoDB" id="6417021at2759"/>
<dbReference type="GO" id="GO:0110078">
    <property type="term" value="C:TTT Hsp90 cochaperone complex"/>
    <property type="evidence" value="ECO:0007669"/>
    <property type="project" value="InterPro"/>
</dbReference>